<dbReference type="Proteomes" id="UP000076587">
    <property type="component" value="Unassembled WGS sequence"/>
</dbReference>
<organism evidence="1 2">
    <name type="scientific">Pseudoalteromonas luteoviolacea NCIMB 1942</name>
    <dbReference type="NCBI Taxonomy" id="1365253"/>
    <lineage>
        <taxon>Bacteria</taxon>
        <taxon>Pseudomonadati</taxon>
        <taxon>Pseudomonadota</taxon>
        <taxon>Gammaproteobacteria</taxon>
        <taxon>Alteromonadales</taxon>
        <taxon>Pseudoalteromonadaceae</taxon>
        <taxon>Pseudoalteromonas</taxon>
    </lineage>
</organism>
<evidence type="ECO:0000313" key="1">
    <source>
        <dbReference type="EMBL" id="KZN44039.1"/>
    </source>
</evidence>
<evidence type="ECO:0000313" key="2">
    <source>
        <dbReference type="Proteomes" id="UP000076587"/>
    </source>
</evidence>
<dbReference type="Pfam" id="PF05449">
    <property type="entry name" value="Phage_holin_3_7"/>
    <property type="match status" value="1"/>
</dbReference>
<dbReference type="EMBL" id="AUXT01000199">
    <property type="protein sequence ID" value="KZN44039.1"/>
    <property type="molecule type" value="Genomic_DNA"/>
</dbReference>
<gene>
    <name evidence="1" type="ORF">N482_18030</name>
</gene>
<comment type="caution">
    <text evidence="1">The sequence shown here is derived from an EMBL/GenBank/DDBJ whole genome shotgun (WGS) entry which is preliminary data.</text>
</comment>
<evidence type="ECO:0008006" key="3">
    <source>
        <dbReference type="Google" id="ProtNLM"/>
    </source>
</evidence>
<sequence>MLFANTLICLAIVLRTALFVRTGPHRLSIASLAYVITVAAGSDTILRLYHIVESPSAADLFFKSLVLFALIRSKGNVASVLLLRRNPK</sequence>
<dbReference type="AlphaFoldDB" id="A0A166Z872"/>
<reference evidence="1 2" key="1">
    <citation type="submission" date="2013-07" db="EMBL/GenBank/DDBJ databases">
        <title>Comparative Genomic and Metabolomic Analysis of Twelve Strains of Pseudoalteromonas luteoviolacea.</title>
        <authorList>
            <person name="Vynne N.G."/>
            <person name="Mansson M."/>
            <person name="Gram L."/>
        </authorList>
    </citation>
    <scope>NUCLEOTIDE SEQUENCE [LARGE SCALE GENOMIC DNA]</scope>
    <source>
        <strain evidence="1 2">NCIMB 1942</strain>
    </source>
</reference>
<protein>
    <recommendedName>
        <fullName evidence="3">Phage holin family protein</fullName>
    </recommendedName>
</protein>
<name>A0A166Z872_9GAMM</name>
<dbReference type="InterPro" id="IPR008473">
    <property type="entry name" value="Phage_holin_3_7"/>
</dbReference>
<proteinExistence type="predicted"/>
<dbReference type="RefSeq" id="WP_196765359.1">
    <property type="nucleotide sequence ID" value="NZ_AUXT01000199.1"/>
</dbReference>
<dbReference type="PATRIC" id="fig|1365253.3.peg.4360"/>
<accession>A0A166Z872</accession>